<evidence type="ECO:0000256" key="3">
    <source>
        <dbReference type="ARBA" id="ARBA00004613"/>
    </source>
</evidence>
<evidence type="ECO:0000256" key="16">
    <source>
        <dbReference type="ARBA" id="ARBA00023022"/>
    </source>
</evidence>
<keyword evidence="10 19" id="KW-0812">Transmembrane</keyword>
<feature type="domain" description="DOMON" evidence="21">
    <location>
        <begin position="205"/>
        <end position="323"/>
    </location>
</feature>
<reference evidence="24 25" key="1">
    <citation type="submission" date="2022-12" db="EMBL/GenBank/DDBJ databases">
        <title>Chromosome-level genome of Tegillarca granosa.</title>
        <authorList>
            <person name="Kim J."/>
        </authorList>
    </citation>
    <scope>NUCLEOTIDE SEQUENCE [LARGE SCALE GENOMIC DNA]</scope>
    <source>
        <strain evidence="24">Teg-2019</strain>
        <tissue evidence="24">Adductor muscle</tissue>
    </source>
</reference>
<dbReference type="Gene3D" id="1.20.120.1770">
    <property type="match status" value="1"/>
</dbReference>
<keyword evidence="13" id="KW-0249">Electron transport</keyword>
<feature type="transmembrane region" description="Helical" evidence="19">
    <location>
        <begin position="485"/>
        <end position="505"/>
    </location>
</feature>
<keyword evidence="8" id="KW-0929">Antimicrobial</keyword>
<feature type="domain" description="Reelin" evidence="23">
    <location>
        <begin position="9"/>
        <end position="180"/>
    </location>
</feature>
<sequence length="549" mass="59476">MIKNMWLLLSLSLLLCVKDSFGYGTGAPDSACDGLVPIHPNVSPQATASPYSLQVTDDTDANGAKFTVSIVSGESFQGFLLKANTVGGASTNFVGKFSTIPSGSQRRCGNTGTRGVTHTQQTAKQNLAFVWQPDASDCNTNVQFHVTVARSFSEFWSGIISNSVYVRCTSPITTTASAPVGTITRDSACGVTKGCFHDCRQNAGCTYLVTWQDSNTNTEFEISTSLVPQGDVWAGIALSTDSTMGSDSVMSCLVKNDVVSVEHSYNDGKDNQPISNVNQGLTFTSGSRQNGVVRCNFLRAKSVNGEPKIFDLNTDWIILFATGPLDQSGRILKHRAIPVPSAQAADFQTTEDLGAGRIDYPLVKAHACFMILAWVLSSSIGIVIARYYKSEWPERTILGLKVWFQIHRLCMISALVCTLIAFVVIFVESGGYSDIVTEDGKGYLKAHPVLGIIVTILVIVNPIMAIFRPNPDHEKRPIFNWSHRLVGTIAQGLSAITILFGFELGKASAPASATGVMIAFIITFVAVEVLLEVMQCYCKKQNTGRYFYI</sequence>
<name>A0ABQ9FED3_TEGGR</name>
<keyword evidence="12" id="KW-0391">Immunity</keyword>
<evidence type="ECO:0000256" key="14">
    <source>
        <dbReference type="ARBA" id="ARBA00022989"/>
    </source>
</evidence>
<keyword evidence="25" id="KW-1185">Reference proteome</keyword>
<feature type="transmembrane region" description="Helical" evidence="19">
    <location>
        <begin position="409"/>
        <end position="427"/>
    </location>
</feature>
<dbReference type="InterPro" id="IPR051237">
    <property type="entry name" value="Ferric-chelate_Red/DefProt"/>
</dbReference>
<keyword evidence="15" id="KW-0408">Iron</keyword>
<evidence type="ECO:0000313" key="25">
    <source>
        <dbReference type="Proteomes" id="UP001217089"/>
    </source>
</evidence>
<evidence type="ECO:0000256" key="15">
    <source>
        <dbReference type="ARBA" id="ARBA00023004"/>
    </source>
</evidence>
<evidence type="ECO:0000259" key="22">
    <source>
        <dbReference type="PROSITE" id="PS50939"/>
    </source>
</evidence>
<dbReference type="InterPro" id="IPR005018">
    <property type="entry name" value="DOMON_domain"/>
</dbReference>
<dbReference type="PROSITE" id="PS50939">
    <property type="entry name" value="CYTOCHROME_B561"/>
    <property type="match status" value="1"/>
</dbReference>
<evidence type="ECO:0000256" key="20">
    <source>
        <dbReference type="SAM" id="SignalP"/>
    </source>
</evidence>
<comment type="caution">
    <text evidence="24">The sequence shown here is derived from an EMBL/GenBank/DDBJ whole genome shotgun (WGS) entry which is preliminary data.</text>
</comment>
<evidence type="ECO:0000256" key="1">
    <source>
        <dbReference type="ARBA" id="ARBA00001970"/>
    </source>
</evidence>
<organism evidence="24 25">
    <name type="scientific">Tegillarca granosa</name>
    <name type="common">Malaysian cockle</name>
    <name type="synonym">Anadara granosa</name>
    <dbReference type="NCBI Taxonomy" id="220873"/>
    <lineage>
        <taxon>Eukaryota</taxon>
        <taxon>Metazoa</taxon>
        <taxon>Spiralia</taxon>
        <taxon>Lophotrochozoa</taxon>
        <taxon>Mollusca</taxon>
        <taxon>Bivalvia</taxon>
        <taxon>Autobranchia</taxon>
        <taxon>Pteriomorphia</taxon>
        <taxon>Arcoida</taxon>
        <taxon>Arcoidea</taxon>
        <taxon>Arcidae</taxon>
        <taxon>Tegillarca</taxon>
    </lineage>
</organism>
<keyword evidence="11 20" id="KW-0732">Signal</keyword>
<comment type="cofactor">
    <cofactor evidence="1">
        <name>heme b</name>
        <dbReference type="ChEBI" id="CHEBI:60344"/>
    </cofactor>
</comment>
<feature type="signal peptide" evidence="20">
    <location>
        <begin position="1"/>
        <end position="22"/>
    </location>
</feature>
<evidence type="ECO:0000256" key="17">
    <source>
        <dbReference type="ARBA" id="ARBA00023136"/>
    </source>
</evidence>
<proteinExistence type="inferred from homology"/>
<evidence type="ECO:0000256" key="6">
    <source>
        <dbReference type="ARBA" id="ARBA00022448"/>
    </source>
</evidence>
<keyword evidence="6" id="KW-0813">Transport</keyword>
<evidence type="ECO:0008006" key="26">
    <source>
        <dbReference type="Google" id="ProtNLM"/>
    </source>
</evidence>
<dbReference type="EMBL" id="JARBDR010000337">
    <property type="protein sequence ID" value="KAJ8315683.1"/>
    <property type="molecule type" value="Genomic_DNA"/>
</dbReference>
<dbReference type="Proteomes" id="UP001217089">
    <property type="component" value="Unassembled WGS sequence"/>
</dbReference>
<protein>
    <recommendedName>
        <fullName evidence="26">Ferric-chelate reductase 1</fullName>
    </recommendedName>
</protein>
<keyword evidence="14 19" id="KW-1133">Transmembrane helix</keyword>
<keyword evidence="9" id="KW-0399">Innate immunity</keyword>
<dbReference type="InterPro" id="IPR042307">
    <property type="entry name" value="Reeler_sf"/>
</dbReference>
<keyword evidence="18" id="KW-0325">Glycoprotein</keyword>
<dbReference type="InterPro" id="IPR002861">
    <property type="entry name" value="Reeler_dom"/>
</dbReference>
<evidence type="ECO:0000256" key="2">
    <source>
        <dbReference type="ARBA" id="ARBA00004141"/>
    </source>
</evidence>
<dbReference type="Pfam" id="PF02014">
    <property type="entry name" value="Reeler"/>
    <property type="match status" value="1"/>
</dbReference>
<dbReference type="PANTHER" id="PTHR45828:SF9">
    <property type="entry name" value="CELL WALL INTEGRITY AND STRESS RESPONSE COMPONENT 4-LIKE-RELATED"/>
    <property type="match status" value="1"/>
</dbReference>
<dbReference type="InterPro" id="IPR006593">
    <property type="entry name" value="Cyt_b561/ferric_Rdtase_TM"/>
</dbReference>
<evidence type="ECO:0000256" key="18">
    <source>
        <dbReference type="ARBA" id="ARBA00023180"/>
    </source>
</evidence>
<keyword evidence="17 19" id="KW-0472">Membrane</keyword>
<dbReference type="Pfam" id="PF03188">
    <property type="entry name" value="Cytochrom_B561"/>
    <property type="match status" value="1"/>
</dbReference>
<dbReference type="CDD" id="cd08544">
    <property type="entry name" value="Reeler"/>
    <property type="match status" value="1"/>
</dbReference>
<evidence type="ECO:0000256" key="4">
    <source>
        <dbReference type="ARBA" id="ARBA00008501"/>
    </source>
</evidence>
<feature type="transmembrane region" description="Helical" evidence="19">
    <location>
        <begin position="447"/>
        <end position="464"/>
    </location>
</feature>
<evidence type="ECO:0000256" key="19">
    <source>
        <dbReference type="SAM" id="Phobius"/>
    </source>
</evidence>
<dbReference type="Pfam" id="PF03351">
    <property type="entry name" value="DOMON"/>
    <property type="match status" value="1"/>
</dbReference>
<evidence type="ECO:0000259" key="23">
    <source>
        <dbReference type="PROSITE" id="PS51019"/>
    </source>
</evidence>
<dbReference type="SMART" id="SM00665">
    <property type="entry name" value="B561"/>
    <property type="match status" value="1"/>
</dbReference>
<evidence type="ECO:0000256" key="8">
    <source>
        <dbReference type="ARBA" id="ARBA00022529"/>
    </source>
</evidence>
<feature type="domain" description="Cytochrome b561" evidence="22">
    <location>
        <begin position="328"/>
        <end position="541"/>
    </location>
</feature>
<keyword evidence="7" id="KW-0964">Secreted</keyword>
<evidence type="ECO:0000313" key="24">
    <source>
        <dbReference type="EMBL" id="KAJ8315683.1"/>
    </source>
</evidence>
<comment type="subcellular location">
    <subcellularLocation>
        <location evidence="2">Membrane</location>
        <topology evidence="2">Multi-pass membrane protein</topology>
    </subcellularLocation>
    <subcellularLocation>
        <location evidence="3">Secreted</location>
    </subcellularLocation>
</comment>
<comment type="similarity">
    <text evidence="4">Belongs to the insect defense protein family.</text>
</comment>
<comment type="similarity">
    <text evidence="5">Belongs to the FRRS1 family.</text>
</comment>
<evidence type="ECO:0000256" key="12">
    <source>
        <dbReference type="ARBA" id="ARBA00022859"/>
    </source>
</evidence>
<accession>A0ABQ9FED3</accession>
<evidence type="ECO:0000256" key="7">
    <source>
        <dbReference type="ARBA" id="ARBA00022525"/>
    </source>
</evidence>
<gene>
    <name evidence="24" type="ORF">KUTeg_007833</name>
</gene>
<keyword evidence="16" id="KW-0044">Antibiotic</keyword>
<feature type="chain" id="PRO_5046065055" description="Ferric-chelate reductase 1" evidence="20">
    <location>
        <begin position="23"/>
        <end position="549"/>
    </location>
</feature>
<evidence type="ECO:0000256" key="10">
    <source>
        <dbReference type="ARBA" id="ARBA00022692"/>
    </source>
</evidence>
<feature type="transmembrane region" description="Helical" evidence="19">
    <location>
        <begin position="511"/>
        <end position="531"/>
    </location>
</feature>
<evidence type="ECO:0000256" key="9">
    <source>
        <dbReference type="ARBA" id="ARBA00022588"/>
    </source>
</evidence>
<dbReference type="CDD" id="cd08760">
    <property type="entry name" value="Cyt_b561_FRRS1_like"/>
    <property type="match status" value="1"/>
</dbReference>
<dbReference type="PROSITE" id="PS50836">
    <property type="entry name" value="DOMON"/>
    <property type="match status" value="1"/>
</dbReference>
<evidence type="ECO:0000259" key="21">
    <source>
        <dbReference type="PROSITE" id="PS50836"/>
    </source>
</evidence>
<dbReference type="PROSITE" id="PS51019">
    <property type="entry name" value="REELIN"/>
    <property type="match status" value="1"/>
</dbReference>
<dbReference type="Gene3D" id="2.60.40.4060">
    <property type="entry name" value="Reeler domain"/>
    <property type="match status" value="1"/>
</dbReference>
<evidence type="ECO:0000256" key="13">
    <source>
        <dbReference type="ARBA" id="ARBA00022982"/>
    </source>
</evidence>
<evidence type="ECO:0000256" key="11">
    <source>
        <dbReference type="ARBA" id="ARBA00022729"/>
    </source>
</evidence>
<feature type="transmembrane region" description="Helical" evidence="19">
    <location>
        <begin position="369"/>
        <end position="388"/>
    </location>
</feature>
<evidence type="ECO:0000256" key="5">
    <source>
        <dbReference type="ARBA" id="ARBA00009195"/>
    </source>
</evidence>
<dbReference type="CDD" id="cd09628">
    <property type="entry name" value="DOMON_SDR_2_like"/>
    <property type="match status" value="1"/>
</dbReference>
<dbReference type="PANTHER" id="PTHR45828">
    <property type="entry name" value="CYTOCHROME B561/FERRIC REDUCTASE TRANSMEMBRANE"/>
    <property type="match status" value="1"/>
</dbReference>